<protein>
    <recommendedName>
        <fullName evidence="3">Transposase</fullName>
    </recommendedName>
</protein>
<dbReference type="EMBL" id="JADYXP020000016">
    <property type="protein sequence ID" value="KAL0108121.1"/>
    <property type="molecule type" value="Genomic_DNA"/>
</dbReference>
<keyword evidence="2" id="KW-1185">Reference proteome</keyword>
<dbReference type="AlphaFoldDB" id="A0AAW2F0W3"/>
<sequence length="79" mass="8782">MGITFATCTQSGYARGGVSFFSWTQVPLHPSAVEKYVEKLSKSRFRDGPKSRHLLEALGINEGISQHPVQRYLKSLTNA</sequence>
<proteinExistence type="predicted"/>
<reference evidence="1 2" key="1">
    <citation type="submission" date="2023-03" db="EMBL/GenBank/DDBJ databases">
        <title>High recombination rates correlate with genetic variation in Cardiocondyla obscurior ants.</title>
        <authorList>
            <person name="Errbii M."/>
        </authorList>
    </citation>
    <scope>NUCLEOTIDE SEQUENCE [LARGE SCALE GENOMIC DNA]</scope>
    <source>
        <strain evidence="1">Alpha-2009</strain>
        <tissue evidence="1">Whole body</tissue>
    </source>
</reference>
<evidence type="ECO:0008006" key="3">
    <source>
        <dbReference type="Google" id="ProtNLM"/>
    </source>
</evidence>
<dbReference type="Proteomes" id="UP001430953">
    <property type="component" value="Unassembled WGS sequence"/>
</dbReference>
<comment type="caution">
    <text evidence="1">The sequence shown here is derived from an EMBL/GenBank/DDBJ whole genome shotgun (WGS) entry which is preliminary data.</text>
</comment>
<gene>
    <name evidence="1" type="ORF">PUN28_015017</name>
</gene>
<accession>A0AAW2F0W3</accession>
<name>A0AAW2F0W3_9HYME</name>
<evidence type="ECO:0000313" key="1">
    <source>
        <dbReference type="EMBL" id="KAL0108121.1"/>
    </source>
</evidence>
<evidence type="ECO:0000313" key="2">
    <source>
        <dbReference type="Proteomes" id="UP001430953"/>
    </source>
</evidence>
<organism evidence="1 2">
    <name type="scientific">Cardiocondyla obscurior</name>
    <dbReference type="NCBI Taxonomy" id="286306"/>
    <lineage>
        <taxon>Eukaryota</taxon>
        <taxon>Metazoa</taxon>
        <taxon>Ecdysozoa</taxon>
        <taxon>Arthropoda</taxon>
        <taxon>Hexapoda</taxon>
        <taxon>Insecta</taxon>
        <taxon>Pterygota</taxon>
        <taxon>Neoptera</taxon>
        <taxon>Endopterygota</taxon>
        <taxon>Hymenoptera</taxon>
        <taxon>Apocrita</taxon>
        <taxon>Aculeata</taxon>
        <taxon>Formicoidea</taxon>
        <taxon>Formicidae</taxon>
        <taxon>Myrmicinae</taxon>
        <taxon>Cardiocondyla</taxon>
    </lineage>
</organism>